<name>A0A927F7R5_9BACT</name>
<dbReference type="AlphaFoldDB" id="A0A927F7R5"/>
<proteinExistence type="predicted"/>
<dbReference type="RefSeq" id="WP_191615845.1">
    <property type="nucleotide sequence ID" value="NZ_JACYFG010000006.1"/>
</dbReference>
<keyword evidence="2" id="KW-1185">Reference proteome</keyword>
<reference evidence="1" key="1">
    <citation type="submission" date="2020-09" db="EMBL/GenBank/DDBJ databases">
        <title>Pelagicoccus enzymogenes sp. nov. with an EPS production, isolated from marine sediment.</title>
        <authorList>
            <person name="Feng X."/>
        </authorList>
    </citation>
    <scope>NUCLEOTIDE SEQUENCE</scope>
    <source>
        <strain evidence="1">NFK12</strain>
    </source>
</reference>
<accession>A0A927F7R5</accession>
<comment type="caution">
    <text evidence="1">The sequence shown here is derived from an EMBL/GenBank/DDBJ whole genome shotgun (WGS) entry which is preliminary data.</text>
</comment>
<dbReference type="Proteomes" id="UP000622317">
    <property type="component" value="Unassembled WGS sequence"/>
</dbReference>
<protein>
    <submittedName>
        <fullName evidence="1">Uncharacterized protein</fullName>
    </submittedName>
</protein>
<evidence type="ECO:0000313" key="2">
    <source>
        <dbReference type="Proteomes" id="UP000622317"/>
    </source>
</evidence>
<dbReference type="EMBL" id="JACYFG010000006">
    <property type="protein sequence ID" value="MBD5778715.1"/>
    <property type="molecule type" value="Genomic_DNA"/>
</dbReference>
<organism evidence="1 2">
    <name type="scientific">Pelagicoccus enzymogenes</name>
    <dbReference type="NCBI Taxonomy" id="2773457"/>
    <lineage>
        <taxon>Bacteria</taxon>
        <taxon>Pseudomonadati</taxon>
        <taxon>Verrucomicrobiota</taxon>
        <taxon>Opitutia</taxon>
        <taxon>Puniceicoccales</taxon>
        <taxon>Pelagicoccaceae</taxon>
        <taxon>Pelagicoccus</taxon>
    </lineage>
</organism>
<evidence type="ECO:0000313" key="1">
    <source>
        <dbReference type="EMBL" id="MBD5778715.1"/>
    </source>
</evidence>
<sequence>MKHGAHKDFSKLQIICALFADDIGDDLYFARQIKESIEATLTKENRDHPAAFLAAAQTLAEQTARHPERAIVDLVPAPEAQGFSELALRARLLEAIKRTCRFEKPLLVLTGLKEAICPAGKRWTARRAAEYQNAIAYARDFCQSRTRPSSHLNLIIY</sequence>
<gene>
    <name evidence="1" type="ORF">IEN85_04380</name>
</gene>